<evidence type="ECO:0000256" key="2">
    <source>
        <dbReference type="ARBA" id="ARBA00004922"/>
    </source>
</evidence>
<evidence type="ECO:0000256" key="1">
    <source>
        <dbReference type="ARBA" id="ARBA00001913"/>
    </source>
</evidence>
<keyword evidence="10" id="KW-1133">Transmembrane helix</keyword>
<dbReference type="InterPro" id="IPR036026">
    <property type="entry name" value="Seven-hairpin_glycosidases"/>
</dbReference>
<dbReference type="InterPro" id="IPR001382">
    <property type="entry name" value="Glyco_hydro_47"/>
</dbReference>
<dbReference type="GO" id="GO:0036503">
    <property type="term" value="P:ERAD pathway"/>
    <property type="evidence" value="ECO:0007669"/>
    <property type="project" value="UniProtKB-ARBA"/>
</dbReference>
<dbReference type="HOGENOM" id="CLU_003818_0_0_1"/>
<accession>A0A0D2FVB5</accession>
<dbReference type="EMBL" id="KN847477">
    <property type="protein sequence ID" value="KIX06022.1"/>
    <property type="molecule type" value="Genomic_DNA"/>
</dbReference>
<reference evidence="11 12" key="1">
    <citation type="submission" date="2015-01" db="EMBL/GenBank/DDBJ databases">
        <title>The Genome Sequence of Rhinocladiella mackenzie CBS 650.93.</title>
        <authorList>
            <consortium name="The Broad Institute Genomics Platform"/>
            <person name="Cuomo C."/>
            <person name="de Hoog S."/>
            <person name="Gorbushina A."/>
            <person name="Stielow B."/>
            <person name="Teixiera M."/>
            <person name="Abouelleil A."/>
            <person name="Chapman S.B."/>
            <person name="Priest M."/>
            <person name="Young S.K."/>
            <person name="Wortman J."/>
            <person name="Nusbaum C."/>
            <person name="Birren B."/>
        </authorList>
    </citation>
    <scope>NUCLEOTIDE SEQUENCE [LARGE SCALE GENOMIC DNA]</scope>
    <source>
        <strain evidence="11 12">CBS 650.93</strain>
    </source>
</reference>
<evidence type="ECO:0000313" key="12">
    <source>
        <dbReference type="Proteomes" id="UP000053617"/>
    </source>
</evidence>
<evidence type="ECO:0000256" key="9">
    <source>
        <dbReference type="RuleBase" id="RU361193"/>
    </source>
</evidence>
<feature type="active site" evidence="6">
    <location>
        <position position="313"/>
    </location>
</feature>
<feature type="transmembrane region" description="Helical" evidence="10">
    <location>
        <begin position="7"/>
        <end position="25"/>
    </location>
</feature>
<dbReference type="GO" id="GO:0004571">
    <property type="term" value="F:mannosyl-oligosaccharide 1,2-alpha-mannosidase activity"/>
    <property type="evidence" value="ECO:0007669"/>
    <property type="project" value="InterPro"/>
</dbReference>
<evidence type="ECO:0000313" key="11">
    <source>
        <dbReference type="EMBL" id="KIX06022.1"/>
    </source>
</evidence>
<dbReference type="GeneID" id="25292067"/>
<sequence length="602" mass="68519">MILTRRTWLLPACFLTCVVYYLFLYPRDPAGVTYHYPANGPDGKLHWTKQPERYPVAGYRELPSSPLEPIPRIQYEFESHSESADVKTTRETRRAAVKEAFGHAWNGYKQHAWGRDEVAPISGAYRSSFGGWGATLVDTMDTLWMMDLKDDFNLCVEAVKRIDFTTNDEEALNVFETTIRYLGGLLAAYDLSDGKYKVLLDKASELGDILYTAFDTPTHMPMTRWTWKKSALGGEVEPSTNTLLAELGSLTVEFTRLSQLTGDLKYFDVVQRITEEMEWAQNKTNIPGLWPTVVNAKDLSFDYNHFTFSGMADSTYEYLPKQYMMLGGRDGKYRHMYEEAIDAAKRYLFFRPMVPSGDDILFSGNAALTAMNTIPIANLEPQGQHLACFVGGMVGIGAKIFDRPDELRVARRLIDGCVWAYDAMPSGLMPETFHMAPCQVGVGDPPPGKCDWNDDKWYEAISKKHPPSQDTEQMSAVERGKYLAKQHTIFPGFTDHGDNRYILRPEAIESVFIMYRITGDVKWQDVAWSMFQSIEVATRTPIAHAAIYDVRKANPEKSDRMESFWLAETLKYFYLIFSEPSLVSLDEWVLNTEAHPLKRPTS</sequence>
<dbReference type="Proteomes" id="UP000053617">
    <property type="component" value="Unassembled WGS sequence"/>
</dbReference>
<dbReference type="InterPro" id="IPR050749">
    <property type="entry name" value="Glycosyl_Hydrolase_47"/>
</dbReference>
<protein>
    <recommendedName>
        <fullName evidence="9">alpha-1,2-Mannosidase</fullName>
        <ecNumber evidence="9">3.2.1.-</ecNumber>
    </recommendedName>
</protein>
<feature type="disulfide bond" evidence="8">
    <location>
        <begin position="388"/>
        <end position="417"/>
    </location>
</feature>
<feature type="active site" evidence="6">
    <location>
        <position position="506"/>
    </location>
</feature>
<keyword evidence="10" id="KW-0812">Transmembrane</keyword>
<dbReference type="SUPFAM" id="SSF48225">
    <property type="entry name" value="Seven-hairpin glycosidases"/>
    <property type="match status" value="1"/>
</dbReference>
<keyword evidence="9" id="KW-0326">Glycosidase</keyword>
<evidence type="ECO:0000256" key="4">
    <source>
        <dbReference type="ARBA" id="ARBA00022801"/>
    </source>
</evidence>
<dbReference type="EC" id="3.2.1.-" evidence="9"/>
<dbReference type="PANTHER" id="PTHR11742">
    <property type="entry name" value="MANNOSYL-OLIGOSACCHARIDE ALPHA-1,2-MANNOSIDASE-RELATED"/>
    <property type="match status" value="1"/>
</dbReference>
<keyword evidence="12" id="KW-1185">Reference proteome</keyword>
<evidence type="ECO:0000256" key="8">
    <source>
        <dbReference type="PIRSR" id="PIRSR601382-3"/>
    </source>
</evidence>
<dbReference type="InterPro" id="IPR012341">
    <property type="entry name" value="6hp_glycosidase-like_sf"/>
</dbReference>
<dbReference type="GO" id="GO:0005975">
    <property type="term" value="P:carbohydrate metabolic process"/>
    <property type="evidence" value="ECO:0007669"/>
    <property type="project" value="InterPro"/>
</dbReference>
<comment type="cofactor">
    <cofactor evidence="1 7">
        <name>Ca(2+)</name>
        <dbReference type="ChEBI" id="CHEBI:29108"/>
    </cofactor>
</comment>
<comment type="similarity">
    <text evidence="3 9">Belongs to the glycosyl hydrolase 47 family.</text>
</comment>
<dbReference type="OrthoDB" id="8118055at2759"/>
<keyword evidence="10" id="KW-0472">Membrane</keyword>
<dbReference type="VEuPathDB" id="FungiDB:Z518_03996"/>
<dbReference type="FunFam" id="1.50.10.10:FF:000037">
    <property type="entry name" value="alpha-1,2-Mannosidase"/>
    <property type="match status" value="1"/>
</dbReference>
<dbReference type="PANTHER" id="PTHR11742:SF49">
    <property type="entry name" value="ALPHA-1,2-MANNOSIDASE"/>
    <property type="match status" value="1"/>
</dbReference>
<dbReference type="GO" id="GO:0005783">
    <property type="term" value="C:endoplasmic reticulum"/>
    <property type="evidence" value="ECO:0007669"/>
    <property type="project" value="TreeGrafter"/>
</dbReference>
<evidence type="ECO:0000256" key="3">
    <source>
        <dbReference type="ARBA" id="ARBA00007658"/>
    </source>
</evidence>
<evidence type="ECO:0000256" key="10">
    <source>
        <dbReference type="SAM" id="Phobius"/>
    </source>
</evidence>
<gene>
    <name evidence="11" type="ORF">Z518_03996</name>
</gene>
<evidence type="ECO:0000256" key="7">
    <source>
        <dbReference type="PIRSR" id="PIRSR601382-2"/>
    </source>
</evidence>
<name>A0A0D2FVB5_9EURO</name>
<dbReference type="GO" id="GO:0016020">
    <property type="term" value="C:membrane"/>
    <property type="evidence" value="ECO:0007669"/>
    <property type="project" value="InterPro"/>
</dbReference>
<evidence type="ECO:0000256" key="6">
    <source>
        <dbReference type="PIRSR" id="PIRSR601382-1"/>
    </source>
</evidence>
<keyword evidence="5 8" id="KW-1015">Disulfide bond</keyword>
<keyword evidence="7" id="KW-0479">Metal-binding</keyword>
<dbReference type="UniPathway" id="UPA00378"/>
<keyword evidence="7" id="KW-0106">Calcium</keyword>
<dbReference type="AlphaFoldDB" id="A0A0D2FVB5"/>
<dbReference type="Gene3D" id="1.50.10.10">
    <property type="match status" value="1"/>
</dbReference>
<dbReference type="STRING" id="1442369.A0A0D2FVB5"/>
<comment type="pathway">
    <text evidence="2">Protein modification; protein glycosylation.</text>
</comment>
<feature type="binding site" evidence="7">
    <location>
        <position position="592"/>
    </location>
    <ligand>
        <name>Ca(2+)</name>
        <dbReference type="ChEBI" id="CHEBI:29108"/>
    </ligand>
</feature>
<proteinExistence type="inferred from homology"/>
<dbReference type="Pfam" id="PF01532">
    <property type="entry name" value="Glyco_hydro_47"/>
    <property type="match status" value="1"/>
</dbReference>
<evidence type="ECO:0000256" key="5">
    <source>
        <dbReference type="ARBA" id="ARBA00023157"/>
    </source>
</evidence>
<dbReference type="PRINTS" id="PR00747">
    <property type="entry name" value="GLYHDRLASE47"/>
</dbReference>
<organism evidence="11 12">
    <name type="scientific">Rhinocladiella mackenziei CBS 650.93</name>
    <dbReference type="NCBI Taxonomy" id="1442369"/>
    <lineage>
        <taxon>Eukaryota</taxon>
        <taxon>Fungi</taxon>
        <taxon>Dikarya</taxon>
        <taxon>Ascomycota</taxon>
        <taxon>Pezizomycotina</taxon>
        <taxon>Eurotiomycetes</taxon>
        <taxon>Chaetothyriomycetidae</taxon>
        <taxon>Chaetothyriales</taxon>
        <taxon>Herpotrichiellaceae</taxon>
        <taxon>Rhinocladiella</taxon>
    </lineage>
</organism>
<feature type="active site" description="Proton donor" evidence="6">
    <location>
        <position position="176"/>
    </location>
</feature>
<dbReference type="GO" id="GO:0005509">
    <property type="term" value="F:calcium ion binding"/>
    <property type="evidence" value="ECO:0007669"/>
    <property type="project" value="InterPro"/>
</dbReference>
<feature type="active site" description="Proton donor" evidence="6">
    <location>
        <position position="431"/>
    </location>
</feature>
<dbReference type="RefSeq" id="XP_013273158.1">
    <property type="nucleotide sequence ID" value="XM_013417704.1"/>
</dbReference>
<keyword evidence="4 9" id="KW-0378">Hydrolase</keyword>